<proteinExistence type="predicted"/>
<comment type="caution">
    <text evidence="1">The sequence shown here is derived from an EMBL/GenBank/DDBJ whole genome shotgun (WGS) entry which is preliminary data.</text>
</comment>
<name>A0A843B7Z3_9BURK</name>
<evidence type="ECO:0000313" key="1">
    <source>
        <dbReference type="EMBL" id="MBI1625715.1"/>
    </source>
</evidence>
<accession>A0A843B7Z3</accession>
<gene>
    <name evidence="1" type="ORF">HF327_014520</name>
</gene>
<keyword evidence="2" id="KW-1185">Reference proteome</keyword>
<reference evidence="1" key="1">
    <citation type="submission" date="2020-12" db="EMBL/GenBank/DDBJ databases">
        <title>Comamonas sp. nov., isolated from stream water.</title>
        <authorList>
            <person name="Park K.-H."/>
        </authorList>
    </citation>
    <scope>NUCLEOTIDE SEQUENCE</scope>
    <source>
        <strain evidence="1">EJ-4</strain>
    </source>
</reference>
<dbReference type="EMBL" id="JABBCQ020000012">
    <property type="protein sequence ID" value="MBI1625715.1"/>
    <property type="molecule type" value="Genomic_DNA"/>
</dbReference>
<dbReference type="RefSeq" id="WP_198460847.1">
    <property type="nucleotide sequence ID" value="NZ_JABBCQ020000012.1"/>
</dbReference>
<sequence>MACTHLSTAARLRRFALIAELPARACALRKLHTCRHGIPTAFVSLSGVTAMLSAAVRMA</sequence>
<evidence type="ECO:0000313" key="2">
    <source>
        <dbReference type="Proteomes" id="UP000530032"/>
    </source>
</evidence>
<dbReference type="AlphaFoldDB" id="A0A843B7Z3"/>
<organism evidence="1 2">
    <name type="scientific">Comamonas suwonensis</name>
    <dbReference type="NCBI Taxonomy" id="2606214"/>
    <lineage>
        <taxon>Bacteria</taxon>
        <taxon>Pseudomonadati</taxon>
        <taxon>Pseudomonadota</taxon>
        <taxon>Betaproteobacteria</taxon>
        <taxon>Burkholderiales</taxon>
        <taxon>Comamonadaceae</taxon>
        <taxon>Comamonas</taxon>
    </lineage>
</organism>
<dbReference type="Proteomes" id="UP000530032">
    <property type="component" value="Unassembled WGS sequence"/>
</dbReference>
<protein>
    <submittedName>
        <fullName evidence="1">Uncharacterized protein</fullName>
    </submittedName>
</protein>